<sequence>SRLDLTPFAAPTTHLLKKTEAIVIIARSKANTLLLSKRDENEADHPAAVNTTDPIWIWDGIRGVLTKQGLRYFPERFTDDHGGRTRKTILTDPRICAVPGWSIRFDEPTVILPQPHQAQTVGGRTQLATNATPRDYLTTLSGPMYAGETGRTIEDFLTDFAVHLHETGQVSYEWNQQSAVWLIGNVDPQTGSVPYGFWYRGSRQLELSAGSPGSQFGLWGTAPTVRLIGV</sequence>
<dbReference type="Proteomes" id="UP000176850">
    <property type="component" value="Unassembled WGS sequence"/>
</dbReference>
<name>A0A1F7GLP5_9BACT</name>
<comment type="caution">
    <text evidence="1">The sequence shown here is derived from an EMBL/GenBank/DDBJ whole genome shotgun (WGS) entry which is preliminary data.</text>
</comment>
<dbReference type="AlphaFoldDB" id="A0A1F7GLP5"/>
<evidence type="ECO:0000313" key="1">
    <source>
        <dbReference type="EMBL" id="OGK19831.1"/>
    </source>
</evidence>
<accession>A0A1F7GLP5</accession>
<feature type="non-terminal residue" evidence="1">
    <location>
        <position position="1"/>
    </location>
</feature>
<reference evidence="1 2" key="1">
    <citation type="journal article" date="2016" name="Nat. Commun.">
        <title>Thousands of microbial genomes shed light on interconnected biogeochemical processes in an aquifer system.</title>
        <authorList>
            <person name="Anantharaman K."/>
            <person name="Brown C.T."/>
            <person name="Hug L.A."/>
            <person name="Sharon I."/>
            <person name="Castelle C.J."/>
            <person name="Probst A.J."/>
            <person name="Thomas B.C."/>
            <person name="Singh A."/>
            <person name="Wilkins M.J."/>
            <person name="Karaoz U."/>
            <person name="Brodie E.L."/>
            <person name="Williams K.H."/>
            <person name="Hubbard S.S."/>
            <person name="Banfield J.F."/>
        </authorList>
    </citation>
    <scope>NUCLEOTIDE SEQUENCE [LARGE SCALE GENOMIC DNA]</scope>
</reference>
<proteinExistence type="predicted"/>
<organism evidence="1 2">
    <name type="scientific">Candidatus Roizmanbacteria bacterium RIFCSPHIGHO2_01_FULL_39_24</name>
    <dbReference type="NCBI Taxonomy" id="1802032"/>
    <lineage>
        <taxon>Bacteria</taxon>
        <taxon>Candidatus Roizmaniibacteriota</taxon>
    </lineage>
</organism>
<evidence type="ECO:0000313" key="2">
    <source>
        <dbReference type="Proteomes" id="UP000176850"/>
    </source>
</evidence>
<dbReference type="EMBL" id="MFZH01000004">
    <property type="protein sequence ID" value="OGK19831.1"/>
    <property type="molecule type" value="Genomic_DNA"/>
</dbReference>
<gene>
    <name evidence="1" type="ORF">A2799_00660</name>
</gene>
<protein>
    <submittedName>
        <fullName evidence="1">Uncharacterized protein</fullName>
    </submittedName>
</protein>